<name>A0A1E7EP31_9STRA</name>
<dbReference type="OrthoDB" id="48904at2759"/>
<comment type="similarity">
    <text evidence="2">Belongs to the glycosyltransferase 92 family.</text>
</comment>
<feature type="transmembrane region" description="Helical" evidence="8">
    <location>
        <begin position="26"/>
        <end position="43"/>
    </location>
</feature>
<keyword evidence="10" id="KW-1185">Reference proteome</keyword>
<reference evidence="9 10" key="1">
    <citation type="submission" date="2016-09" db="EMBL/GenBank/DDBJ databases">
        <title>Extensive genetic diversity and differential bi-allelic expression allows diatom success in the polar Southern Ocean.</title>
        <authorList>
            <consortium name="DOE Joint Genome Institute"/>
            <person name="Mock T."/>
            <person name="Otillar R.P."/>
            <person name="Strauss J."/>
            <person name="Dupont C."/>
            <person name="Frickenhaus S."/>
            <person name="Maumus F."/>
            <person name="Mcmullan M."/>
            <person name="Sanges R."/>
            <person name="Schmutz J."/>
            <person name="Toseland A."/>
            <person name="Valas R."/>
            <person name="Veluchamy A."/>
            <person name="Ward B.J."/>
            <person name="Allen A."/>
            <person name="Barry K."/>
            <person name="Falciatore A."/>
            <person name="Ferrante M."/>
            <person name="Fortunato A.E."/>
            <person name="Gloeckner G."/>
            <person name="Gruber A."/>
            <person name="Hipkin R."/>
            <person name="Janech M."/>
            <person name="Kroth P."/>
            <person name="Leese F."/>
            <person name="Lindquist E."/>
            <person name="Lyon B.R."/>
            <person name="Martin J."/>
            <person name="Mayer C."/>
            <person name="Parker M."/>
            <person name="Quesneville H."/>
            <person name="Raymond J."/>
            <person name="Uhlig C."/>
            <person name="Valentin K.U."/>
            <person name="Worden A.Z."/>
            <person name="Armbrust E.V."/>
            <person name="Bowler C."/>
            <person name="Green B."/>
            <person name="Moulton V."/>
            <person name="Van Oosterhout C."/>
            <person name="Grigoriev I."/>
        </authorList>
    </citation>
    <scope>NUCLEOTIDE SEQUENCE [LARGE SCALE GENOMIC DNA]</scope>
    <source>
        <strain evidence="9 10">CCMP1102</strain>
    </source>
</reference>
<keyword evidence="3" id="KW-0328">Glycosyltransferase</keyword>
<evidence type="ECO:0000256" key="1">
    <source>
        <dbReference type="ARBA" id="ARBA00004167"/>
    </source>
</evidence>
<dbReference type="EMBL" id="KV784384">
    <property type="protein sequence ID" value="OEU07718.1"/>
    <property type="molecule type" value="Genomic_DNA"/>
</dbReference>
<proteinExistence type="inferred from homology"/>
<dbReference type="GO" id="GO:0005737">
    <property type="term" value="C:cytoplasm"/>
    <property type="evidence" value="ECO:0007669"/>
    <property type="project" value="TreeGrafter"/>
</dbReference>
<evidence type="ECO:0000313" key="10">
    <source>
        <dbReference type="Proteomes" id="UP000095751"/>
    </source>
</evidence>
<dbReference type="AlphaFoldDB" id="A0A1E7EP31"/>
<gene>
    <name evidence="9" type="ORF">FRACYDRAFT_250741</name>
</gene>
<keyword evidence="7 8" id="KW-0472">Membrane</keyword>
<evidence type="ECO:0008006" key="11">
    <source>
        <dbReference type="Google" id="ProtNLM"/>
    </source>
</evidence>
<evidence type="ECO:0000256" key="5">
    <source>
        <dbReference type="ARBA" id="ARBA00022692"/>
    </source>
</evidence>
<sequence length="468" mass="54338">MKQIGRIAFRHGHLDHQTASYWKQQVPILALLLCVSIFLYANFQKGVDLNTYLTATSSSPKLFFAPAVKLSKPMISIPTYLPKYAGSNDVIASCQLDLQEEQKIKIDEWISKDIPILVDVIQFDDQFYRAIFQVSHISEYNAGRLENAPSWKCNNNQDATILRRNKKSYNTTPYQRCDELRYMKEKNLLPKISDTKGRKPATQQPRLGVCTSIRGENNRAIVDQWIEYHRMIGVDHFFVYVNEEWNDLSLLPQRPYVTYIPFDYCLCNHLEVIKEHNRSDLNHGVYWKQYPFFQELINTHCLQHAKRLNFDWITTHDVDEYIHVMPPNSSLPKFLGKLLDESSTFNNAEISSLIMKSRPYGKNPSSPNDTQHPLLIDYVWIKNSTIGTDRQKLVVNAKLVNYLDVHGTKGEHKKVDIKLDPSSQLYIHHYKNPEKGVFKGGSPEDLIKDESLAMYRNELMSRLLVKPE</sequence>
<evidence type="ECO:0000256" key="4">
    <source>
        <dbReference type="ARBA" id="ARBA00022679"/>
    </source>
</evidence>
<dbReference type="InterPro" id="IPR008166">
    <property type="entry name" value="Glyco_transf_92"/>
</dbReference>
<dbReference type="Pfam" id="PF01697">
    <property type="entry name" value="Glyco_transf_92"/>
    <property type="match status" value="1"/>
</dbReference>
<protein>
    <recommendedName>
        <fullName evidence="11">Glycosyltransferase family 92 protein</fullName>
    </recommendedName>
</protein>
<keyword evidence="5 8" id="KW-0812">Transmembrane</keyword>
<keyword evidence="4" id="KW-0808">Transferase</keyword>
<dbReference type="Proteomes" id="UP000095751">
    <property type="component" value="Unassembled WGS sequence"/>
</dbReference>
<keyword evidence="6 8" id="KW-1133">Transmembrane helix</keyword>
<dbReference type="PANTHER" id="PTHR21461">
    <property type="entry name" value="GLYCOSYLTRANSFERASE FAMILY 92 PROTEIN"/>
    <property type="match status" value="1"/>
</dbReference>
<evidence type="ECO:0000256" key="8">
    <source>
        <dbReference type="SAM" id="Phobius"/>
    </source>
</evidence>
<accession>A0A1E7EP31</accession>
<evidence type="ECO:0000256" key="6">
    <source>
        <dbReference type="ARBA" id="ARBA00022989"/>
    </source>
</evidence>
<dbReference type="KEGG" id="fcy:FRACYDRAFT_250741"/>
<comment type="subcellular location">
    <subcellularLocation>
        <location evidence="1">Membrane</location>
        <topology evidence="1">Single-pass membrane protein</topology>
    </subcellularLocation>
</comment>
<organism evidence="9 10">
    <name type="scientific">Fragilariopsis cylindrus CCMP1102</name>
    <dbReference type="NCBI Taxonomy" id="635003"/>
    <lineage>
        <taxon>Eukaryota</taxon>
        <taxon>Sar</taxon>
        <taxon>Stramenopiles</taxon>
        <taxon>Ochrophyta</taxon>
        <taxon>Bacillariophyta</taxon>
        <taxon>Bacillariophyceae</taxon>
        <taxon>Bacillariophycidae</taxon>
        <taxon>Bacillariales</taxon>
        <taxon>Bacillariaceae</taxon>
        <taxon>Fragilariopsis</taxon>
    </lineage>
</organism>
<evidence type="ECO:0000256" key="3">
    <source>
        <dbReference type="ARBA" id="ARBA00022676"/>
    </source>
</evidence>
<evidence type="ECO:0000256" key="2">
    <source>
        <dbReference type="ARBA" id="ARBA00007647"/>
    </source>
</evidence>
<dbReference type="GO" id="GO:0016020">
    <property type="term" value="C:membrane"/>
    <property type="evidence" value="ECO:0007669"/>
    <property type="project" value="UniProtKB-SubCell"/>
</dbReference>
<evidence type="ECO:0000256" key="7">
    <source>
        <dbReference type="ARBA" id="ARBA00023136"/>
    </source>
</evidence>
<evidence type="ECO:0000313" key="9">
    <source>
        <dbReference type="EMBL" id="OEU07718.1"/>
    </source>
</evidence>
<dbReference type="GO" id="GO:0016757">
    <property type="term" value="F:glycosyltransferase activity"/>
    <property type="evidence" value="ECO:0007669"/>
    <property type="project" value="UniProtKB-KW"/>
</dbReference>
<dbReference type="InParanoid" id="A0A1E7EP31"/>
<dbReference type="PANTHER" id="PTHR21461:SF69">
    <property type="entry name" value="GLYCOSYLTRANSFERASE FAMILY 92 PROTEIN"/>
    <property type="match status" value="1"/>
</dbReference>